<evidence type="ECO:0000313" key="1">
    <source>
        <dbReference type="EMBL" id="KAA0033515.1"/>
    </source>
</evidence>
<organism evidence="1 3">
    <name type="scientific">Cucumis melo var. makuwa</name>
    <name type="common">Oriental melon</name>
    <dbReference type="NCBI Taxonomy" id="1194695"/>
    <lineage>
        <taxon>Eukaryota</taxon>
        <taxon>Viridiplantae</taxon>
        <taxon>Streptophyta</taxon>
        <taxon>Embryophyta</taxon>
        <taxon>Tracheophyta</taxon>
        <taxon>Spermatophyta</taxon>
        <taxon>Magnoliopsida</taxon>
        <taxon>eudicotyledons</taxon>
        <taxon>Gunneridae</taxon>
        <taxon>Pentapetalae</taxon>
        <taxon>rosids</taxon>
        <taxon>fabids</taxon>
        <taxon>Cucurbitales</taxon>
        <taxon>Cucurbitaceae</taxon>
        <taxon>Benincaseae</taxon>
        <taxon>Cucumis</taxon>
    </lineage>
</organism>
<name>A0A5A7SWG6_CUCMM</name>
<evidence type="ECO:0000313" key="4">
    <source>
        <dbReference type="Proteomes" id="UP000321947"/>
    </source>
</evidence>
<reference evidence="3 4" key="1">
    <citation type="submission" date="2019-08" db="EMBL/GenBank/DDBJ databases">
        <title>Draft genome sequences of two oriental melons (Cucumis melo L. var makuwa).</title>
        <authorList>
            <person name="Kwon S.-Y."/>
        </authorList>
    </citation>
    <scope>NUCLEOTIDE SEQUENCE [LARGE SCALE GENOMIC DNA]</scope>
    <source>
        <strain evidence="4">cv. Chang Bougi</strain>
        <strain evidence="3">cv. SW 3</strain>
        <tissue evidence="1">Leaf</tissue>
    </source>
</reference>
<comment type="caution">
    <text evidence="1">The sequence shown here is derived from an EMBL/GenBank/DDBJ whole genome shotgun (WGS) entry which is preliminary data.</text>
</comment>
<dbReference type="Proteomes" id="UP000321393">
    <property type="component" value="Unassembled WGS sequence"/>
</dbReference>
<dbReference type="PANTHER" id="PTHR35317">
    <property type="entry name" value="OS04G0629600 PROTEIN"/>
    <property type="match status" value="1"/>
</dbReference>
<proteinExistence type="predicted"/>
<protein>
    <recommendedName>
        <fullName evidence="5">Retrovirus-related Pol polyprotein from transposon TNT 1-94</fullName>
    </recommendedName>
</protein>
<accession>A0A5A7SWG6</accession>
<dbReference type="AlphaFoldDB" id="A0A5A7SWG6"/>
<sequence>MKEAKVEAKKDKNARAYILQCIPKDVLLQIAKKKTAKEIWDSLKEKYLGSERVKMARVQTLKREFDVLQMKETETIDEFAGKISGLASKFSTLGVALEDSSLVKKLLDSVPNKYLPIIAGIEQSKISTPCHLKKRSDE</sequence>
<evidence type="ECO:0008006" key="5">
    <source>
        <dbReference type="Google" id="ProtNLM"/>
    </source>
</evidence>
<dbReference type="EMBL" id="SSTD01020124">
    <property type="protein sequence ID" value="TYJ95673.1"/>
    <property type="molecule type" value="Genomic_DNA"/>
</dbReference>
<dbReference type="OrthoDB" id="5378265at2759"/>
<evidence type="ECO:0000313" key="2">
    <source>
        <dbReference type="EMBL" id="TYJ95673.1"/>
    </source>
</evidence>
<dbReference type="Proteomes" id="UP000321947">
    <property type="component" value="Unassembled WGS sequence"/>
</dbReference>
<gene>
    <name evidence="2" type="ORF">E5676_scaffold104G001050</name>
    <name evidence="1" type="ORF">E6C27_scaffold261G00580</name>
</gene>
<dbReference type="PANTHER" id="PTHR35317:SF38">
    <property type="entry name" value="RNA-DIRECTED DNA POLYMERASE"/>
    <property type="match status" value="1"/>
</dbReference>
<dbReference type="Pfam" id="PF14223">
    <property type="entry name" value="Retrotran_gag_2"/>
    <property type="match status" value="1"/>
</dbReference>
<evidence type="ECO:0000313" key="3">
    <source>
        <dbReference type="Proteomes" id="UP000321393"/>
    </source>
</evidence>
<dbReference type="EMBL" id="SSTE01020856">
    <property type="protein sequence ID" value="KAA0033515.1"/>
    <property type="molecule type" value="Genomic_DNA"/>
</dbReference>